<dbReference type="PANTHER" id="PTHR44329:SF278">
    <property type="entry name" value="PROTEIN KINASE DOMAIN-CONTAINING PROTEIN"/>
    <property type="match status" value="1"/>
</dbReference>
<dbReference type="InterPro" id="IPR051681">
    <property type="entry name" value="Ser/Thr_Kinases-Pseudokinases"/>
</dbReference>
<name>A0A5A7V7U9_CUCMM</name>
<dbReference type="PROSITE" id="PS00108">
    <property type="entry name" value="PROTEIN_KINASE_ST"/>
    <property type="match status" value="1"/>
</dbReference>
<evidence type="ECO:0000256" key="9">
    <source>
        <dbReference type="ARBA" id="ARBA00048679"/>
    </source>
</evidence>
<dbReference type="EC" id="2.7.11.1" evidence="2"/>
<keyword evidence="6 11" id="KW-0418">Kinase</keyword>
<dbReference type="OrthoDB" id="4062651at2759"/>
<dbReference type="InterPro" id="IPR008271">
    <property type="entry name" value="Ser/Thr_kinase_AS"/>
</dbReference>
<keyword evidence="4" id="KW-0808">Transferase</keyword>
<dbReference type="Pfam" id="PF07714">
    <property type="entry name" value="PK_Tyr_Ser-Thr"/>
    <property type="match status" value="1"/>
</dbReference>
<evidence type="ECO:0000259" key="10">
    <source>
        <dbReference type="PROSITE" id="PS50011"/>
    </source>
</evidence>
<dbReference type="PRINTS" id="PR00109">
    <property type="entry name" value="TYRKINASE"/>
</dbReference>
<feature type="domain" description="Protein kinase" evidence="10">
    <location>
        <begin position="237"/>
        <end position="486"/>
    </location>
</feature>
<comment type="catalytic activity">
    <reaction evidence="8">
        <text>L-threonyl-[protein] + ATP = O-phospho-L-threonyl-[protein] + ADP + H(+)</text>
        <dbReference type="Rhea" id="RHEA:46608"/>
        <dbReference type="Rhea" id="RHEA-COMP:11060"/>
        <dbReference type="Rhea" id="RHEA-COMP:11605"/>
        <dbReference type="ChEBI" id="CHEBI:15378"/>
        <dbReference type="ChEBI" id="CHEBI:30013"/>
        <dbReference type="ChEBI" id="CHEBI:30616"/>
        <dbReference type="ChEBI" id="CHEBI:61977"/>
        <dbReference type="ChEBI" id="CHEBI:456216"/>
        <dbReference type="EC" id="2.7.11.1"/>
    </reaction>
</comment>
<evidence type="ECO:0000256" key="2">
    <source>
        <dbReference type="ARBA" id="ARBA00012513"/>
    </source>
</evidence>
<dbReference type="Gene3D" id="3.30.200.20">
    <property type="entry name" value="Phosphorylase Kinase, domain 1"/>
    <property type="match status" value="1"/>
</dbReference>
<keyword evidence="7" id="KW-0067">ATP-binding</keyword>
<dbReference type="InterPro" id="IPR011009">
    <property type="entry name" value="Kinase-like_dom_sf"/>
</dbReference>
<comment type="catalytic activity">
    <reaction evidence="9">
        <text>L-seryl-[protein] + ATP = O-phospho-L-seryl-[protein] + ADP + H(+)</text>
        <dbReference type="Rhea" id="RHEA:17989"/>
        <dbReference type="Rhea" id="RHEA-COMP:9863"/>
        <dbReference type="Rhea" id="RHEA-COMP:11604"/>
        <dbReference type="ChEBI" id="CHEBI:15378"/>
        <dbReference type="ChEBI" id="CHEBI:29999"/>
        <dbReference type="ChEBI" id="CHEBI:30616"/>
        <dbReference type="ChEBI" id="CHEBI:83421"/>
        <dbReference type="ChEBI" id="CHEBI:456216"/>
        <dbReference type="EC" id="2.7.11.1"/>
    </reaction>
</comment>
<dbReference type="Proteomes" id="UP000321393">
    <property type="component" value="Unassembled WGS sequence"/>
</dbReference>
<dbReference type="AlphaFoldDB" id="A0A5A7V7U9"/>
<keyword evidence="5" id="KW-0547">Nucleotide-binding</keyword>
<evidence type="ECO:0000256" key="5">
    <source>
        <dbReference type="ARBA" id="ARBA00022741"/>
    </source>
</evidence>
<dbReference type="PROSITE" id="PS50011">
    <property type="entry name" value="PROTEIN_KINASE_DOM"/>
    <property type="match status" value="1"/>
</dbReference>
<dbReference type="GO" id="GO:0004674">
    <property type="term" value="F:protein serine/threonine kinase activity"/>
    <property type="evidence" value="ECO:0007669"/>
    <property type="project" value="UniProtKB-KW"/>
</dbReference>
<evidence type="ECO:0000256" key="7">
    <source>
        <dbReference type="ARBA" id="ARBA00022840"/>
    </source>
</evidence>
<evidence type="ECO:0000256" key="4">
    <source>
        <dbReference type="ARBA" id="ARBA00022679"/>
    </source>
</evidence>
<dbReference type="SMART" id="SM00220">
    <property type="entry name" value="S_TKc"/>
    <property type="match status" value="1"/>
</dbReference>
<evidence type="ECO:0000256" key="6">
    <source>
        <dbReference type="ARBA" id="ARBA00022777"/>
    </source>
</evidence>
<organism evidence="11 12">
    <name type="scientific">Cucumis melo var. makuwa</name>
    <name type="common">Oriental melon</name>
    <dbReference type="NCBI Taxonomy" id="1194695"/>
    <lineage>
        <taxon>Eukaryota</taxon>
        <taxon>Viridiplantae</taxon>
        <taxon>Streptophyta</taxon>
        <taxon>Embryophyta</taxon>
        <taxon>Tracheophyta</taxon>
        <taxon>Spermatophyta</taxon>
        <taxon>Magnoliopsida</taxon>
        <taxon>eudicotyledons</taxon>
        <taxon>Gunneridae</taxon>
        <taxon>Pentapetalae</taxon>
        <taxon>rosids</taxon>
        <taxon>fabids</taxon>
        <taxon>Cucurbitales</taxon>
        <taxon>Cucurbitaceae</taxon>
        <taxon>Benincaseae</taxon>
        <taxon>Cucumis</taxon>
    </lineage>
</organism>
<sequence>MAMDDTESCSSRAVDDFSAQTWRQKQKVGVYDEVLRRLRLSHEAETSLPGFEDELWAHFHRLPTRYAMDVNAERAQDVLMHKNLLYMARDPDTRPAIDVRLVQVHSSPGRNFGKSVNWSLKEKVDQERFSGYDSNQRQAKFFIRCETFIAEITFQLTSLLSEIGLNIQEAHAFSTTDGFSLDVFVVDGWIIEKRHPPFTPCIFHTEKQDKFGVKFTTKYVHIPRDEVDAWEIDASLLVFEKKIASGSLSDLYKGTFCGQDVAIKLLKNENLNETVRREFVQEIHIMRKLRHKNVVQFIGASTRPPSFFIVTEYMSGGSIHDFLHQQKGVLSFPSLLRVAIDVSKGMDYLHQKNIIHRDLKAANLLMDEYGVVKVADFGVARVLAQSGVMTAETGTYRWMAPEVIEHKPYDHKADVYSFGIVLWELLTGQLPYNNLTPLQAAIGVVQKGLRPKIPRHAHPMIVDLLEKCWLQDPSLRPEFSEITRLLKQTPPKEVGKSCV</sequence>
<dbReference type="GO" id="GO:0005524">
    <property type="term" value="F:ATP binding"/>
    <property type="evidence" value="ECO:0007669"/>
    <property type="project" value="UniProtKB-KW"/>
</dbReference>
<dbReference type="PANTHER" id="PTHR44329">
    <property type="entry name" value="SERINE/THREONINE-PROTEIN KINASE TNNI3K-RELATED"/>
    <property type="match status" value="1"/>
</dbReference>
<reference evidence="11 12" key="1">
    <citation type="submission" date="2019-08" db="EMBL/GenBank/DDBJ databases">
        <title>Draft genome sequences of two oriental melons (Cucumis melo L. var makuwa).</title>
        <authorList>
            <person name="Kwon S.-Y."/>
        </authorList>
    </citation>
    <scope>NUCLEOTIDE SEQUENCE [LARGE SCALE GENOMIC DNA]</scope>
    <source>
        <strain evidence="12">cv. SW 3</strain>
        <tissue evidence="11">Leaf</tissue>
    </source>
</reference>
<dbReference type="SUPFAM" id="SSF56112">
    <property type="entry name" value="Protein kinase-like (PK-like)"/>
    <property type="match status" value="1"/>
</dbReference>
<accession>A0A5A7V7U9</accession>
<comment type="similarity">
    <text evidence="1">Belongs to the protein kinase superfamily. TKL Ser/Thr protein kinase family. RAF subfamily.</text>
</comment>
<dbReference type="InterPro" id="IPR001245">
    <property type="entry name" value="Ser-Thr/Tyr_kinase_cat_dom"/>
</dbReference>
<evidence type="ECO:0000313" key="12">
    <source>
        <dbReference type="Proteomes" id="UP000321393"/>
    </source>
</evidence>
<dbReference type="Gene3D" id="1.10.510.10">
    <property type="entry name" value="Transferase(Phosphotransferase) domain 1"/>
    <property type="match status" value="1"/>
</dbReference>
<protein>
    <recommendedName>
        <fullName evidence="2">non-specific serine/threonine protein kinase</fullName>
        <ecNumber evidence="2">2.7.11.1</ecNumber>
    </recommendedName>
</protein>
<gene>
    <name evidence="11" type="ORF">E6C27_scaffold205G001460</name>
</gene>
<dbReference type="EMBL" id="SSTE01002875">
    <property type="protein sequence ID" value="KAA0063320.1"/>
    <property type="molecule type" value="Genomic_DNA"/>
</dbReference>
<dbReference type="CDD" id="cd13999">
    <property type="entry name" value="STKc_MAP3K-like"/>
    <property type="match status" value="1"/>
</dbReference>
<evidence type="ECO:0000313" key="11">
    <source>
        <dbReference type="EMBL" id="KAA0063320.1"/>
    </source>
</evidence>
<proteinExistence type="inferred from homology"/>
<dbReference type="FunFam" id="3.30.200.20:FF:000060">
    <property type="entry name" value="Serine/threonine-protein kinase isoform 1"/>
    <property type="match status" value="1"/>
</dbReference>
<evidence type="ECO:0000256" key="8">
    <source>
        <dbReference type="ARBA" id="ARBA00047899"/>
    </source>
</evidence>
<evidence type="ECO:0000256" key="3">
    <source>
        <dbReference type="ARBA" id="ARBA00022527"/>
    </source>
</evidence>
<comment type="caution">
    <text evidence="11">The sequence shown here is derived from an EMBL/GenBank/DDBJ whole genome shotgun (WGS) entry which is preliminary data.</text>
</comment>
<keyword evidence="3" id="KW-0723">Serine/threonine-protein kinase</keyword>
<evidence type="ECO:0000256" key="1">
    <source>
        <dbReference type="ARBA" id="ARBA00010507"/>
    </source>
</evidence>
<dbReference type="InterPro" id="IPR000719">
    <property type="entry name" value="Prot_kinase_dom"/>
</dbReference>